<dbReference type="OrthoDB" id="4347at2759"/>
<name>A0A9P4MJD9_9PEZI</name>
<comment type="caution">
    <text evidence="1">The sequence shown here is derived from an EMBL/GenBank/DDBJ whole genome shotgun (WGS) entry which is preliminary data.</text>
</comment>
<proteinExistence type="predicted"/>
<dbReference type="Proteomes" id="UP000799439">
    <property type="component" value="Unassembled WGS sequence"/>
</dbReference>
<dbReference type="EMBL" id="ML996083">
    <property type="protein sequence ID" value="KAF2155128.1"/>
    <property type="molecule type" value="Genomic_DNA"/>
</dbReference>
<evidence type="ECO:0008006" key="3">
    <source>
        <dbReference type="Google" id="ProtNLM"/>
    </source>
</evidence>
<protein>
    <recommendedName>
        <fullName evidence="3">DUF218 domain-containing protein</fullName>
    </recommendedName>
</protein>
<sequence>MSSIRNLAQTDYSQCEELIIVCGHAHFRSDLPNRDPFSEASWKLKPFQRSTATKQGEHVTFCHHIIAALNLLAHPKAFLVFSGGATDPEVEHTEADSYMDAMYAILQKQPHDSHLSSSKIGSRWSAETLATDSFQNFLFSIIEFRKKTGRYPQKISVVTHDFKTQRFMLCHAQATRWPRDSIEVIGIDPIWSSPEEKQTTAAMEGKHAYLPFKTDPYGTMPLLSAKRIGRLWDKSKLNLLSSGLEPSVQKLLAWEGTELFDEPLPWSSESSQYPEDHGAVSRLSSMRFNFDPELASRVPCFRTSFAR</sequence>
<keyword evidence="2" id="KW-1185">Reference proteome</keyword>
<dbReference type="PANTHER" id="PTHR28110">
    <property type="entry name" value="TRANSMEMBRANE PROTEIN"/>
    <property type="match status" value="1"/>
</dbReference>
<reference evidence="1" key="1">
    <citation type="journal article" date="2020" name="Stud. Mycol.">
        <title>101 Dothideomycetes genomes: a test case for predicting lifestyles and emergence of pathogens.</title>
        <authorList>
            <person name="Haridas S."/>
            <person name="Albert R."/>
            <person name="Binder M."/>
            <person name="Bloem J."/>
            <person name="Labutti K."/>
            <person name="Salamov A."/>
            <person name="Andreopoulos B."/>
            <person name="Baker S."/>
            <person name="Barry K."/>
            <person name="Bills G."/>
            <person name="Bluhm B."/>
            <person name="Cannon C."/>
            <person name="Castanera R."/>
            <person name="Culley D."/>
            <person name="Daum C."/>
            <person name="Ezra D."/>
            <person name="Gonzalez J."/>
            <person name="Henrissat B."/>
            <person name="Kuo A."/>
            <person name="Liang C."/>
            <person name="Lipzen A."/>
            <person name="Lutzoni F."/>
            <person name="Magnuson J."/>
            <person name="Mondo S."/>
            <person name="Nolan M."/>
            <person name="Ohm R."/>
            <person name="Pangilinan J."/>
            <person name="Park H.-J."/>
            <person name="Ramirez L."/>
            <person name="Alfaro M."/>
            <person name="Sun H."/>
            <person name="Tritt A."/>
            <person name="Yoshinaga Y."/>
            <person name="Zwiers L.-H."/>
            <person name="Turgeon B."/>
            <person name="Goodwin S."/>
            <person name="Spatafora J."/>
            <person name="Crous P."/>
            <person name="Grigoriev I."/>
        </authorList>
    </citation>
    <scope>NUCLEOTIDE SEQUENCE</scope>
    <source>
        <strain evidence="1">CBS 260.36</strain>
    </source>
</reference>
<evidence type="ECO:0000313" key="1">
    <source>
        <dbReference type="EMBL" id="KAF2155128.1"/>
    </source>
</evidence>
<dbReference type="PANTHER" id="PTHR28110:SF1">
    <property type="entry name" value="TRANSMEMBRANE PROTEIN"/>
    <property type="match status" value="1"/>
</dbReference>
<accession>A0A9P4MJD9</accession>
<dbReference type="AlphaFoldDB" id="A0A9P4MJD9"/>
<dbReference type="GO" id="GO:0005737">
    <property type="term" value="C:cytoplasm"/>
    <property type="evidence" value="ECO:0007669"/>
    <property type="project" value="TreeGrafter"/>
</dbReference>
<evidence type="ECO:0000313" key="2">
    <source>
        <dbReference type="Proteomes" id="UP000799439"/>
    </source>
</evidence>
<organism evidence="1 2">
    <name type="scientific">Myriangium duriaei CBS 260.36</name>
    <dbReference type="NCBI Taxonomy" id="1168546"/>
    <lineage>
        <taxon>Eukaryota</taxon>
        <taxon>Fungi</taxon>
        <taxon>Dikarya</taxon>
        <taxon>Ascomycota</taxon>
        <taxon>Pezizomycotina</taxon>
        <taxon>Dothideomycetes</taxon>
        <taxon>Dothideomycetidae</taxon>
        <taxon>Myriangiales</taxon>
        <taxon>Myriangiaceae</taxon>
        <taxon>Myriangium</taxon>
    </lineage>
</organism>
<dbReference type="InterPro" id="IPR055323">
    <property type="entry name" value="C57A10.07/YOR238W"/>
</dbReference>
<gene>
    <name evidence="1" type="ORF">K461DRAFT_292013</name>
</gene>